<dbReference type="AlphaFoldDB" id="A0AAV0AIW1"/>
<evidence type="ECO:0000313" key="4">
    <source>
        <dbReference type="EMBL" id="CAH7668177.1"/>
    </source>
</evidence>
<feature type="compositionally biased region" description="Low complexity" evidence="1">
    <location>
        <begin position="40"/>
        <end position="64"/>
    </location>
</feature>
<keyword evidence="2" id="KW-0732">Signal</keyword>
<keyword evidence="5" id="KW-1185">Reference proteome</keyword>
<evidence type="ECO:0000313" key="5">
    <source>
        <dbReference type="Proteomes" id="UP001153365"/>
    </source>
</evidence>
<name>A0AAV0AIW1_PHAPC</name>
<dbReference type="PANTHER" id="PTHR35192:SF2">
    <property type="entry name" value="APPLE DOMAIN-CONTAINING PROTEIN"/>
    <property type="match status" value="1"/>
</dbReference>
<dbReference type="EMBL" id="CALTRL010000447">
    <property type="protein sequence ID" value="CAH7668177.1"/>
    <property type="molecule type" value="Genomic_DNA"/>
</dbReference>
<evidence type="ECO:0000259" key="3">
    <source>
        <dbReference type="Pfam" id="PF21671"/>
    </source>
</evidence>
<feature type="domain" description="Protein CPL1-like" evidence="3">
    <location>
        <begin position="229"/>
        <end position="280"/>
    </location>
</feature>
<dbReference type="InterPro" id="IPR048661">
    <property type="entry name" value="CPL1-like"/>
</dbReference>
<dbReference type="Pfam" id="PF21671">
    <property type="entry name" value="CPL1-like"/>
    <property type="match status" value="1"/>
</dbReference>
<feature type="region of interest" description="Disordered" evidence="1">
    <location>
        <begin position="29"/>
        <end position="102"/>
    </location>
</feature>
<proteinExistence type="predicted"/>
<comment type="caution">
    <text evidence="4">The sequence shown here is derived from an EMBL/GenBank/DDBJ whole genome shotgun (WGS) entry which is preliminary data.</text>
</comment>
<dbReference type="PANTHER" id="PTHR35192">
    <property type="entry name" value="PROTEIN, PUTATIVE-RELATED"/>
    <property type="match status" value="1"/>
</dbReference>
<feature type="compositionally biased region" description="Polar residues" evidence="1">
    <location>
        <begin position="65"/>
        <end position="77"/>
    </location>
</feature>
<protein>
    <submittedName>
        <fullName evidence="4">Expressed protein</fullName>
    </submittedName>
</protein>
<organism evidence="4 5">
    <name type="scientific">Phakopsora pachyrhizi</name>
    <name type="common">Asian soybean rust disease fungus</name>
    <dbReference type="NCBI Taxonomy" id="170000"/>
    <lineage>
        <taxon>Eukaryota</taxon>
        <taxon>Fungi</taxon>
        <taxon>Dikarya</taxon>
        <taxon>Basidiomycota</taxon>
        <taxon>Pucciniomycotina</taxon>
        <taxon>Pucciniomycetes</taxon>
        <taxon>Pucciniales</taxon>
        <taxon>Phakopsoraceae</taxon>
        <taxon>Phakopsora</taxon>
    </lineage>
</organism>
<gene>
    <name evidence="4" type="ORF">PPACK8108_LOCUS2648</name>
</gene>
<feature type="compositionally biased region" description="Acidic residues" evidence="1">
    <location>
        <begin position="81"/>
        <end position="95"/>
    </location>
</feature>
<reference evidence="4" key="1">
    <citation type="submission" date="2022-06" db="EMBL/GenBank/DDBJ databases">
        <authorList>
            <consortium name="SYNGENTA / RWTH Aachen University"/>
        </authorList>
    </citation>
    <scope>NUCLEOTIDE SEQUENCE</scope>
</reference>
<dbReference type="InterPro" id="IPR038955">
    <property type="entry name" value="PriA/CPL1_fungi"/>
</dbReference>
<evidence type="ECO:0000256" key="2">
    <source>
        <dbReference type="SAM" id="SignalP"/>
    </source>
</evidence>
<evidence type="ECO:0000256" key="1">
    <source>
        <dbReference type="SAM" id="MobiDB-lite"/>
    </source>
</evidence>
<dbReference type="Proteomes" id="UP001153365">
    <property type="component" value="Unassembled WGS sequence"/>
</dbReference>
<feature type="chain" id="PRO_5043549825" evidence="2">
    <location>
        <begin position="24"/>
        <end position="294"/>
    </location>
</feature>
<feature type="signal peptide" evidence="2">
    <location>
        <begin position="1"/>
        <end position="23"/>
    </location>
</feature>
<sequence length="294" mass="31993">MNSKSTLAILVVVTASLLPYSWGFNQDSSETQTFEHPSSAKESQSSFSYESNESKSSYSSNQISTKNQYGPSSSLGGSTEDGFDPEFDPTEEDTITAETPTKTIFCPGPINTGTGEGVWIDGHCEIMCFNNLVLDGDRCTCPPTYHFDHKNVKCVCRPPLCEQGGKCILKPSQYPGVHNSAHRKRSMPAQLRLTPQVYNGNHARTSFDDKHCISNEIACRIGSMTGGVQCVDPTSDLEHCGGCSNTTEGINCNQIPGVENAGCNQSKCVIFSCKDGHRLVNNVCVKALNNKRRL</sequence>
<accession>A0AAV0AIW1</accession>